<evidence type="ECO:0000313" key="1">
    <source>
        <dbReference type="EMBL" id="PAV77926.1"/>
    </source>
</evidence>
<evidence type="ECO:0000313" key="2">
    <source>
        <dbReference type="Proteomes" id="UP000218231"/>
    </source>
</evidence>
<accession>A0A2A2KVB1</accession>
<proteinExistence type="predicted"/>
<dbReference type="Proteomes" id="UP000218231">
    <property type="component" value="Unassembled WGS sequence"/>
</dbReference>
<dbReference type="AlphaFoldDB" id="A0A2A2KVB1"/>
<protein>
    <submittedName>
        <fullName evidence="1">Uncharacterized protein</fullName>
    </submittedName>
</protein>
<reference evidence="1 2" key="1">
    <citation type="journal article" date="2017" name="Curr. Biol.">
        <title>Genome architecture and evolution of a unichromosomal asexual nematode.</title>
        <authorList>
            <person name="Fradin H."/>
            <person name="Zegar C."/>
            <person name="Gutwein M."/>
            <person name="Lucas J."/>
            <person name="Kovtun M."/>
            <person name="Corcoran D."/>
            <person name="Baugh L.R."/>
            <person name="Kiontke K."/>
            <person name="Gunsalus K."/>
            <person name="Fitch D.H."/>
            <person name="Piano F."/>
        </authorList>
    </citation>
    <scope>NUCLEOTIDE SEQUENCE [LARGE SCALE GENOMIC DNA]</scope>
    <source>
        <strain evidence="1">PF1309</strain>
    </source>
</reference>
<organism evidence="1 2">
    <name type="scientific">Diploscapter pachys</name>
    <dbReference type="NCBI Taxonomy" id="2018661"/>
    <lineage>
        <taxon>Eukaryota</taxon>
        <taxon>Metazoa</taxon>
        <taxon>Ecdysozoa</taxon>
        <taxon>Nematoda</taxon>
        <taxon>Chromadorea</taxon>
        <taxon>Rhabditida</taxon>
        <taxon>Rhabditina</taxon>
        <taxon>Rhabditomorpha</taxon>
        <taxon>Rhabditoidea</taxon>
        <taxon>Rhabditidae</taxon>
        <taxon>Diploscapter</taxon>
    </lineage>
</organism>
<name>A0A2A2KVB1_9BILA</name>
<dbReference type="EMBL" id="LIAE01007639">
    <property type="protein sequence ID" value="PAV77926.1"/>
    <property type="molecule type" value="Genomic_DNA"/>
</dbReference>
<sequence>MSKSSDYAEKNFISPNDETSETIPHFCYQMHSYGPEVNYVEIKNSIDIKQRLSMNCTEYRHLYQIEPHPENATIMLVENLNLGTGSLLQIFHYYMETVNGTVVDKVVFVDKLTSKDDAGSLEQVRKYKTSKGVGFRIQYSTKQPATKEEFRIVVSTHNLSEIDLDLDYCKELIDSEKLLCETPLVTKMDTEDTQFLPLNIKYLQIGCPLRIQMRPSQFVSFYGYQTNSTLLFRETRDGKRIDWDQSIDVQQFGITAETNEVDILVISNDNEPQSAEDKIHIHIHPIDTKACICEPEVIEFDFPRIKISVTSPSFPTLYCPNMDCTRKLVISQNVPNITDDDEWVIMLMSSVVLTEKDKDFLEIFTGEGKDRFVYRK</sequence>
<gene>
    <name evidence="1" type="ORF">WR25_14012</name>
</gene>
<keyword evidence="2" id="KW-1185">Reference proteome</keyword>
<comment type="caution">
    <text evidence="1">The sequence shown here is derived from an EMBL/GenBank/DDBJ whole genome shotgun (WGS) entry which is preliminary data.</text>
</comment>